<dbReference type="PANTHER" id="PTHR43092">
    <property type="entry name" value="L-CYSTEINE DESULFHYDRASE"/>
    <property type="match status" value="1"/>
</dbReference>
<dbReference type="InterPro" id="IPR015424">
    <property type="entry name" value="PyrdxlP-dep_Trfase"/>
</dbReference>
<accession>A0A2S2DTA7</accession>
<dbReference type="PANTHER" id="PTHR43092:SF6">
    <property type="entry name" value="BLR1280 PROTEIN"/>
    <property type="match status" value="1"/>
</dbReference>
<evidence type="ECO:0000313" key="4">
    <source>
        <dbReference type="EMBL" id="AWL08631.1"/>
    </source>
</evidence>
<evidence type="ECO:0000313" key="5">
    <source>
        <dbReference type="Proteomes" id="UP000245468"/>
    </source>
</evidence>
<dbReference type="OrthoDB" id="9804366at2"/>
<keyword evidence="2" id="KW-0732">Signal</keyword>
<name>A0A2S2DTA7_9BACT</name>
<evidence type="ECO:0000259" key="3">
    <source>
        <dbReference type="Pfam" id="PF00266"/>
    </source>
</evidence>
<protein>
    <submittedName>
        <fullName evidence="4">Isopenicillin-N epimerase</fullName>
        <ecNumber evidence="4">5.1.1.17</ecNumber>
    </submittedName>
</protein>
<dbReference type="Proteomes" id="UP000245468">
    <property type="component" value="Chromosome"/>
</dbReference>
<reference evidence="5" key="1">
    <citation type="submission" date="2018-05" db="EMBL/GenBank/DDBJ databases">
        <title>Pseudarcicella sp. HME7025 Genome sequencing and assembly.</title>
        <authorList>
            <person name="Kim H."/>
            <person name="Kang H."/>
            <person name="Joh K."/>
        </authorList>
    </citation>
    <scope>NUCLEOTIDE SEQUENCE [LARGE SCALE GENOMIC DNA]</scope>
    <source>
        <strain evidence="5">HME7025</strain>
    </source>
</reference>
<dbReference type="Gene3D" id="3.40.640.10">
    <property type="entry name" value="Type I PLP-dependent aspartate aminotransferase-like (Major domain)"/>
    <property type="match status" value="1"/>
</dbReference>
<evidence type="ECO:0000256" key="1">
    <source>
        <dbReference type="ARBA" id="ARBA00022898"/>
    </source>
</evidence>
<evidence type="ECO:0000256" key="2">
    <source>
        <dbReference type="SAM" id="SignalP"/>
    </source>
</evidence>
<gene>
    <name evidence="4" type="primary">cefD</name>
    <name evidence="4" type="ORF">HME7025_00760</name>
</gene>
<keyword evidence="4" id="KW-0413">Isomerase</keyword>
<dbReference type="Pfam" id="PF00266">
    <property type="entry name" value="Aminotran_5"/>
    <property type="match status" value="1"/>
</dbReference>
<feature type="domain" description="Aminotransferase class V" evidence="3">
    <location>
        <begin position="75"/>
        <end position="390"/>
    </location>
</feature>
<dbReference type="GO" id="GO:0045439">
    <property type="term" value="F:isopenicillin-N epimerase activity"/>
    <property type="evidence" value="ECO:0007669"/>
    <property type="project" value="UniProtKB-EC"/>
</dbReference>
<keyword evidence="1" id="KW-0663">Pyridoxal phosphate</keyword>
<sequence length="435" mass="48897">MTNRRKFVQSLGLMTSAFSASSLFQQAHAADFNKMLETKQHLSPAQLAEDEDFWAFVQQGYTTSPNIINLNNGGVSPSPRIVQEAVERYNKLSNEGPSYFMWRVLDQGREPLREKLAELAGCDKEEIAINRNATEALNTVIFGIDFKAGDEIIGTKQDYPNMINAWRQRALRDGIVYTQLSFDFPIENDAQIVDAFEKAITPKTKLLHVTHIINWVGQIMPVAKICAMAKKHGIEVLVDGAHTFGLLDFKIPDLGCDYFGTSLHKFLSAPIGSGMLWIKKDKIEKIWPLVCNDKPRGTDIRKFETLGTRSFPIEQGIGEAINFHNAIGSKRKEERIRYLKNYWTTQVKDVPGVKIHTSFKSAYSCAIAGVSIDGMTIAELDSALFTKYKIHTVGIVWENISCVRVTPHVYTRLKDLDKMVHAIKELAAQAKAKKS</sequence>
<feature type="signal peptide" evidence="2">
    <location>
        <begin position="1"/>
        <end position="29"/>
    </location>
</feature>
<organism evidence="4 5">
    <name type="scientific">Aquirufa nivalisilvae</name>
    <dbReference type="NCBI Taxonomy" id="2516557"/>
    <lineage>
        <taxon>Bacteria</taxon>
        <taxon>Pseudomonadati</taxon>
        <taxon>Bacteroidota</taxon>
        <taxon>Cytophagia</taxon>
        <taxon>Cytophagales</taxon>
        <taxon>Flectobacillaceae</taxon>
        <taxon>Aquirufa</taxon>
    </lineage>
</organism>
<dbReference type="InterPro" id="IPR015421">
    <property type="entry name" value="PyrdxlP-dep_Trfase_major"/>
</dbReference>
<dbReference type="EMBL" id="CP029346">
    <property type="protein sequence ID" value="AWL08631.1"/>
    <property type="molecule type" value="Genomic_DNA"/>
</dbReference>
<dbReference type="AlphaFoldDB" id="A0A2S2DTA7"/>
<proteinExistence type="predicted"/>
<keyword evidence="5" id="KW-1185">Reference proteome</keyword>
<dbReference type="RefSeq" id="WP_109322368.1">
    <property type="nucleotide sequence ID" value="NZ_CP029346.1"/>
</dbReference>
<dbReference type="InterPro" id="IPR015422">
    <property type="entry name" value="PyrdxlP-dep_Trfase_small"/>
</dbReference>
<dbReference type="PROSITE" id="PS51318">
    <property type="entry name" value="TAT"/>
    <property type="match status" value="1"/>
</dbReference>
<dbReference type="KEGG" id="psez:HME7025_00760"/>
<dbReference type="EC" id="5.1.1.17" evidence="4"/>
<feature type="chain" id="PRO_5015651503" evidence="2">
    <location>
        <begin position="30"/>
        <end position="435"/>
    </location>
</feature>
<dbReference type="Gene3D" id="3.90.1150.10">
    <property type="entry name" value="Aspartate Aminotransferase, domain 1"/>
    <property type="match status" value="1"/>
</dbReference>
<dbReference type="InterPro" id="IPR000192">
    <property type="entry name" value="Aminotrans_V_dom"/>
</dbReference>
<dbReference type="InterPro" id="IPR006311">
    <property type="entry name" value="TAT_signal"/>
</dbReference>
<dbReference type="SUPFAM" id="SSF53383">
    <property type="entry name" value="PLP-dependent transferases"/>
    <property type="match status" value="1"/>
</dbReference>